<feature type="transmembrane region" description="Helical" evidence="1">
    <location>
        <begin position="111"/>
        <end position="129"/>
    </location>
</feature>
<keyword evidence="3" id="KW-1185">Reference proteome</keyword>
<dbReference type="RefSeq" id="WP_343132167.1">
    <property type="nucleotide sequence ID" value="NZ_JBCITK010000002.1"/>
</dbReference>
<accession>A0ABU9VNM5</accession>
<sequence length="323" mass="37157">MYIALEAVIKIIGYSAALYGLWMLVGSHMTKNTIISTVKYSLWKMNKQKRTNKTKIKTKDFYDDPPIIEHLDMLIRSVGNKEYMTVFNFNLLTLILFIATTGTLYGLLNELLLSVSIGFFVAITPYVLLRVKLITIRLATSEAFSSNFHSVIQSYSSNDKDIYYTIKSLTETISDKALRNKFKLLLSAMQTSRSDIDFNKNTRIFAYSINSTFAMRFSKLVRKSYIERTDVSQSLIDLNQDIQIRRRDMEKEKTNNAEAIILNVIPAVILPIAIFAATRLTMGKDFWFYFTQKESLYLFVITIMLVVISLFIAYVASKKRADI</sequence>
<comment type="caution">
    <text evidence="2">The sequence shown here is derived from an EMBL/GenBank/DDBJ whole genome shotgun (WGS) entry which is preliminary data.</text>
</comment>
<keyword evidence="1" id="KW-0812">Transmembrane</keyword>
<reference evidence="2 3" key="1">
    <citation type="submission" date="2024-03" db="EMBL/GenBank/DDBJ databases">
        <title>Bacilli Hybrid Assemblies.</title>
        <authorList>
            <person name="Kovac J."/>
        </authorList>
    </citation>
    <scope>NUCLEOTIDE SEQUENCE [LARGE SCALE GENOMIC DNA]</scope>
    <source>
        <strain evidence="2 3">FSL R7-0666</strain>
    </source>
</reference>
<feature type="transmembrane region" description="Helical" evidence="1">
    <location>
        <begin position="7"/>
        <end position="25"/>
    </location>
</feature>
<feature type="transmembrane region" description="Helical" evidence="1">
    <location>
        <begin position="83"/>
        <end position="105"/>
    </location>
</feature>
<feature type="transmembrane region" description="Helical" evidence="1">
    <location>
        <begin position="255"/>
        <end position="276"/>
    </location>
</feature>
<name>A0ABU9VNM5_9BACI</name>
<proteinExistence type="predicted"/>
<evidence type="ECO:0008006" key="4">
    <source>
        <dbReference type="Google" id="ProtNLM"/>
    </source>
</evidence>
<keyword evidence="1" id="KW-0472">Membrane</keyword>
<evidence type="ECO:0000256" key="1">
    <source>
        <dbReference type="SAM" id="Phobius"/>
    </source>
</evidence>
<dbReference type="Proteomes" id="UP001418796">
    <property type="component" value="Unassembled WGS sequence"/>
</dbReference>
<feature type="transmembrane region" description="Helical" evidence="1">
    <location>
        <begin position="296"/>
        <end position="316"/>
    </location>
</feature>
<organism evidence="2 3">
    <name type="scientific">Alkalicoccobacillus gibsonii</name>
    <dbReference type="NCBI Taxonomy" id="79881"/>
    <lineage>
        <taxon>Bacteria</taxon>
        <taxon>Bacillati</taxon>
        <taxon>Bacillota</taxon>
        <taxon>Bacilli</taxon>
        <taxon>Bacillales</taxon>
        <taxon>Bacillaceae</taxon>
        <taxon>Alkalicoccobacillus</taxon>
    </lineage>
</organism>
<evidence type="ECO:0000313" key="3">
    <source>
        <dbReference type="Proteomes" id="UP001418796"/>
    </source>
</evidence>
<protein>
    <recommendedName>
        <fullName evidence="4">Type II secretion system protein GspF domain-containing protein</fullName>
    </recommendedName>
</protein>
<keyword evidence="1" id="KW-1133">Transmembrane helix</keyword>
<gene>
    <name evidence="2" type="ORF">MKY91_20250</name>
</gene>
<dbReference type="EMBL" id="JBCITK010000002">
    <property type="protein sequence ID" value="MEN0645499.1"/>
    <property type="molecule type" value="Genomic_DNA"/>
</dbReference>
<evidence type="ECO:0000313" key="2">
    <source>
        <dbReference type="EMBL" id="MEN0645499.1"/>
    </source>
</evidence>